<dbReference type="STRING" id="1579316.RC74_03370"/>
<dbReference type="KEGG" id="hat:RC74_03370"/>
<sequence length="249" mass="26191">MSHLANTYDLNGRHAVVTGGSGEIGLAIAKRLLSCGASVDIWDMAPAPSSYPLSAQATHQFVDITNPDAVMAAMKATAHDANAIDILINSAGITGPVNSIKEYDLNNWHKTLDVNLNGAFYCTKAALMHMEPQRRGHIISLASIAGKEGNPGMAAYSVAKAGIIAMTKSLGRELASTQIRVHAIAPALIKTNLLLQMKPETVAQNLAKIPLGHAGRVEDVAELAAWLVSTGCRFSTGAVHDLSGGRATY</sequence>
<keyword evidence="3" id="KW-1185">Reference proteome</keyword>
<dbReference type="InterPro" id="IPR002347">
    <property type="entry name" value="SDR_fam"/>
</dbReference>
<reference evidence="2 3" key="1">
    <citation type="submission" date="2016-02" db="EMBL/GenBank/DDBJ databases">
        <title>Complete genome sequence of Halocynthiibacter arcticus PAMC 20958t from arctic marine sediment.</title>
        <authorList>
            <person name="Lee Y.M."/>
            <person name="Baek K."/>
            <person name="Lee H.K."/>
            <person name="Shin S.C."/>
        </authorList>
    </citation>
    <scope>NUCLEOTIDE SEQUENCE [LARGE SCALE GENOMIC DNA]</scope>
    <source>
        <strain evidence="2">PAMC 20958</strain>
    </source>
</reference>
<protein>
    <recommendedName>
        <fullName evidence="4">3-oxoacyl-ACP reductase</fullName>
    </recommendedName>
</protein>
<dbReference type="PRINTS" id="PR00080">
    <property type="entry name" value="SDRFAMILY"/>
</dbReference>
<evidence type="ECO:0008006" key="4">
    <source>
        <dbReference type="Google" id="ProtNLM"/>
    </source>
</evidence>
<dbReference type="AlphaFoldDB" id="A0A126UWJ7"/>
<comment type="similarity">
    <text evidence="1">Belongs to the short-chain dehydrogenases/reductases (SDR) family.</text>
</comment>
<evidence type="ECO:0000313" key="2">
    <source>
        <dbReference type="EMBL" id="AML50433.1"/>
    </source>
</evidence>
<name>A0A126UWJ7_9RHOB</name>
<dbReference type="GO" id="GO:0030497">
    <property type="term" value="P:fatty acid elongation"/>
    <property type="evidence" value="ECO:0007669"/>
    <property type="project" value="TreeGrafter"/>
</dbReference>
<dbReference type="PRINTS" id="PR00081">
    <property type="entry name" value="GDHRDH"/>
</dbReference>
<dbReference type="GO" id="GO:0016616">
    <property type="term" value="F:oxidoreductase activity, acting on the CH-OH group of donors, NAD or NADP as acceptor"/>
    <property type="evidence" value="ECO:0007669"/>
    <property type="project" value="TreeGrafter"/>
</dbReference>
<evidence type="ECO:0000313" key="3">
    <source>
        <dbReference type="Proteomes" id="UP000070371"/>
    </source>
</evidence>
<gene>
    <name evidence="2" type="ORF">RC74_03370</name>
</gene>
<dbReference type="Pfam" id="PF13561">
    <property type="entry name" value="adh_short_C2"/>
    <property type="match status" value="1"/>
</dbReference>
<dbReference type="InterPro" id="IPR036291">
    <property type="entry name" value="NAD(P)-bd_dom_sf"/>
</dbReference>
<dbReference type="Gene3D" id="3.40.50.720">
    <property type="entry name" value="NAD(P)-binding Rossmann-like Domain"/>
    <property type="match status" value="1"/>
</dbReference>
<dbReference type="FunFam" id="3.40.50.720:FF:000084">
    <property type="entry name" value="Short-chain dehydrogenase reductase"/>
    <property type="match status" value="1"/>
</dbReference>
<dbReference type="PANTHER" id="PTHR42760">
    <property type="entry name" value="SHORT-CHAIN DEHYDROGENASES/REDUCTASES FAMILY MEMBER"/>
    <property type="match status" value="1"/>
</dbReference>
<dbReference type="EMBL" id="CP014327">
    <property type="protein sequence ID" value="AML50433.1"/>
    <property type="molecule type" value="Genomic_DNA"/>
</dbReference>
<dbReference type="PROSITE" id="PS00061">
    <property type="entry name" value="ADH_SHORT"/>
    <property type="match status" value="1"/>
</dbReference>
<evidence type="ECO:0000256" key="1">
    <source>
        <dbReference type="ARBA" id="ARBA00006484"/>
    </source>
</evidence>
<dbReference type="OrthoDB" id="9803333at2"/>
<dbReference type="Proteomes" id="UP000070371">
    <property type="component" value="Chromosome"/>
</dbReference>
<accession>A0A126UWJ7</accession>
<dbReference type="InterPro" id="IPR020904">
    <property type="entry name" value="Sc_DH/Rdtase_CS"/>
</dbReference>
<organism evidence="2 3">
    <name type="scientific">Falsihalocynthiibacter arcticus</name>
    <dbReference type="NCBI Taxonomy" id="1579316"/>
    <lineage>
        <taxon>Bacteria</taxon>
        <taxon>Pseudomonadati</taxon>
        <taxon>Pseudomonadota</taxon>
        <taxon>Alphaproteobacteria</taxon>
        <taxon>Rhodobacterales</taxon>
        <taxon>Roseobacteraceae</taxon>
        <taxon>Falsihalocynthiibacter</taxon>
    </lineage>
</organism>
<proteinExistence type="inferred from homology"/>
<dbReference type="PANTHER" id="PTHR42760:SF129">
    <property type="entry name" value="OXIDOREDUCTASE"/>
    <property type="match status" value="1"/>
</dbReference>
<dbReference type="SUPFAM" id="SSF51735">
    <property type="entry name" value="NAD(P)-binding Rossmann-fold domains"/>
    <property type="match status" value="1"/>
</dbReference>